<protein>
    <submittedName>
        <fullName evidence="2">Uncharacterized protein</fullName>
    </submittedName>
</protein>
<feature type="compositionally biased region" description="Basic residues" evidence="1">
    <location>
        <begin position="378"/>
        <end position="389"/>
    </location>
</feature>
<dbReference type="OrthoDB" id="2620490at2759"/>
<keyword evidence="3" id="KW-1185">Reference proteome</keyword>
<proteinExistence type="predicted"/>
<feature type="compositionally biased region" description="Low complexity" evidence="1">
    <location>
        <begin position="390"/>
        <end position="444"/>
    </location>
</feature>
<gene>
    <name evidence="2" type="ORF">JAAARDRAFT_194875</name>
</gene>
<dbReference type="EMBL" id="KL197722">
    <property type="protein sequence ID" value="KDQ56205.1"/>
    <property type="molecule type" value="Genomic_DNA"/>
</dbReference>
<feature type="region of interest" description="Disordered" evidence="1">
    <location>
        <begin position="358"/>
        <end position="444"/>
    </location>
</feature>
<dbReference type="AlphaFoldDB" id="A0A067PQW7"/>
<accession>A0A067PQW7</accession>
<reference evidence="3" key="1">
    <citation type="journal article" date="2014" name="Proc. Natl. Acad. Sci. U.S.A.">
        <title>Extensive sampling of basidiomycete genomes demonstrates inadequacy of the white-rot/brown-rot paradigm for wood decay fungi.</title>
        <authorList>
            <person name="Riley R."/>
            <person name="Salamov A.A."/>
            <person name="Brown D.W."/>
            <person name="Nagy L.G."/>
            <person name="Floudas D."/>
            <person name="Held B.W."/>
            <person name="Levasseur A."/>
            <person name="Lombard V."/>
            <person name="Morin E."/>
            <person name="Otillar R."/>
            <person name="Lindquist E.A."/>
            <person name="Sun H."/>
            <person name="LaButti K.M."/>
            <person name="Schmutz J."/>
            <person name="Jabbour D."/>
            <person name="Luo H."/>
            <person name="Baker S.E."/>
            <person name="Pisabarro A.G."/>
            <person name="Walton J.D."/>
            <person name="Blanchette R.A."/>
            <person name="Henrissat B."/>
            <person name="Martin F."/>
            <person name="Cullen D."/>
            <person name="Hibbett D.S."/>
            <person name="Grigoriev I.V."/>
        </authorList>
    </citation>
    <scope>NUCLEOTIDE SEQUENCE [LARGE SCALE GENOMIC DNA]</scope>
    <source>
        <strain evidence="3">MUCL 33604</strain>
    </source>
</reference>
<dbReference type="HOGENOM" id="CLU_493515_0_0_1"/>
<dbReference type="Proteomes" id="UP000027265">
    <property type="component" value="Unassembled WGS sequence"/>
</dbReference>
<sequence>MEGGNVKDVSFGSLDEVQDEDAVELDDELVLQQDNQSFEIVRARVEEFTEYYKTKELQGAEKMINASIKSCWACGDVSDIIVCLGCQARLCLARAPTSSGCLLPLGGFNRNLFLCPLCHMLALTFPLYEILHTKYERYVFQKRITPTIIITLNYAEEFRFNLSILHWLNLTLASNMHKGDMVGNEEIWSLEVPFERASFRLLHIRPKFFNTLPDMTGTKGSFFLTCGPLMSVSSSCLALEDLVKMCILAYLFTNIMLKQVHSLRNHFSCIITFCGGSVILSNIVLNLAKTVTNSIIYTTNIYSTVETGFAADMRALIHTPITVITKHIKHIADNTSKNDKLSTAVPKLSLPNSIDATSAPSIDQLSSRPSSASGSSKLKSKNPKSRYPLKSKTSLSISIPSLTTNPLSTTAPSSTTPLSTTPSSTAPSSTAPSLAAPSLTTPSSTTITSSTITLSTAPSLTIPPTIAKTIKVIETHMLVFSNSHMCPYGIPAPPCPSLDCKQSSLHVYSRMKNVKKAYKFQWICDRCRLLTDWQDKPAWVMLTSTTYLCQHYWIPYPVPRLQYIWKSGEERETELNALQAAAKLKQKADKAAWQYNHVHGVDHCPCWLIIRGMIWT</sequence>
<dbReference type="InParanoid" id="A0A067PQW7"/>
<evidence type="ECO:0000313" key="3">
    <source>
        <dbReference type="Proteomes" id="UP000027265"/>
    </source>
</evidence>
<evidence type="ECO:0000313" key="2">
    <source>
        <dbReference type="EMBL" id="KDQ56205.1"/>
    </source>
</evidence>
<organism evidence="2 3">
    <name type="scientific">Jaapia argillacea MUCL 33604</name>
    <dbReference type="NCBI Taxonomy" id="933084"/>
    <lineage>
        <taxon>Eukaryota</taxon>
        <taxon>Fungi</taxon>
        <taxon>Dikarya</taxon>
        <taxon>Basidiomycota</taxon>
        <taxon>Agaricomycotina</taxon>
        <taxon>Agaricomycetes</taxon>
        <taxon>Agaricomycetidae</taxon>
        <taxon>Jaapiales</taxon>
        <taxon>Jaapiaceae</taxon>
        <taxon>Jaapia</taxon>
    </lineage>
</organism>
<evidence type="ECO:0000256" key="1">
    <source>
        <dbReference type="SAM" id="MobiDB-lite"/>
    </source>
</evidence>
<feature type="compositionally biased region" description="Low complexity" evidence="1">
    <location>
        <begin position="366"/>
        <end position="377"/>
    </location>
</feature>
<name>A0A067PQW7_9AGAM</name>